<dbReference type="PANTHER" id="PTHR19143:SF327">
    <property type="entry name" value="FI21813P1-RELATED"/>
    <property type="match status" value="1"/>
</dbReference>
<dbReference type="InterPro" id="IPR036056">
    <property type="entry name" value="Fibrinogen-like_C"/>
</dbReference>
<feature type="domain" description="Fibrinogen C-terminal" evidence="2">
    <location>
        <begin position="65"/>
        <end position="241"/>
    </location>
</feature>
<dbReference type="PROSITE" id="PS51406">
    <property type="entry name" value="FIBRINOGEN_C_2"/>
    <property type="match status" value="1"/>
</dbReference>
<feature type="chain" id="PRO_5044776790" description="Fibrinogen C-terminal domain-containing protein" evidence="1">
    <location>
        <begin position="28"/>
        <end position="291"/>
    </location>
</feature>
<evidence type="ECO:0000259" key="2">
    <source>
        <dbReference type="PROSITE" id="PS51406"/>
    </source>
</evidence>
<dbReference type="EMBL" id="JBEHCU010006181">
    <property type="protein sequence ID" value="KAL1397704.1"/>
    <property type="molecule type" value="Genomic_DNA"/>
</dbReference>
<keyword evidence="1" id="KW-0732">Signal</keyword>
<dbReference type="SUPFAM" id="SSF56496">
    <property type="entry name" value="Fibrinogen C-terminal domain-like"/>
    <property type="match status" value="1"/>
</dbReference>
<protein>
    <recommendedName>
        <fullName evidence="2">Fibrinogen C-terminal domain-containing protein</fullName>
    </recommendedName>
</protein>
<dbReference type="SMART" id="SM00186">
    <property type="entry name" value="FBG"/>
    <property type="match status" value="1"/>
</dbReference>
<evidence type="ECO:0000313" key="3">
    <source>
        <dbReference type="EMBL" id="KAL1397704.1"/>
    </source>
</evidence>
<dbReference type="Gene3D" id="4.10.530.10">
    <property type="entry name" value="Gamma-fibrinogen Carboxyl Terminal Fragment, domain 2"/>
    <property type="match status" value="1"/>
</dbReference>
<evidence type="ECO:0000313" key="4">
    <source>
        <dbReference type="Proteomes" id="UP001562425"/>
    </source>
</evidence>
<reference evidence="3 4" key="1">
    <citation type="submission" date="2024-05" db="EMBL/GenBank/DDBJ databases">
        <title>Culex pipiens pipiens assembly and annotation.</title>
        <authorList>
            <person name="Alout H."/>
            <person name="Durand T."/>
        </authorList>
    </citation>
    <scope>NUCLEOTIDE SEQUENCE [LARGE SCALE GENOMIC DNA]</scope>
    <source>
        <strain evidence="3">HA-2024</strain>
        <tissue evidence="3">Whole body</tissue>
    </source>
</reference>
<organism evidence="3 4">
    <name type="scientific">Culex pipiens pipiens</name>
    <name type="common">Northern house mosquito</name>
    <dbReference type="NCBI Taxonomy" id="38569"/>
    <lineage>
        <taxon>Eukaryota</taxon>
        <taxon>Metazoa</taxon>
        <taxon>Ecdysozoa</taxon>
        <taxon>Arthropoda</taxon>
        <taxon>Hexapoda</taxon>
        <taxon>Insecta</taxon>
        <taxon>Pterygota</taxon>
        <taxon>Neoptera</taxon>
        <taxon>Endopterygota</taxon>
        <taxon>Diptera</taxon>
        <taxon>Nematocera</taxon>
        <taxon>Culicoidea</taxon>
        <taxon>Culicidae</taxon>
        <taxon>Culicinae</taxon>
        <taxon>Culicini</taxon>
        <taxon>Culex</taxon>
        <taxon>Culex</taxon>
    </lineage>
</organism>
<dbReference type="PANTHER" id="PTHR19143">
    <property type="entry name" value="FIBRINOGEN/TENASCIN/ANGIOPOEITIN"/>
    <property type="match status" value="1"/>
</dbReference>
<dbReference type="InterPro" id="IPR014716">
    <property type="entry name" value="Fibrinogen_a/b/g_C_1"/>
</dbReference>
<feature type="signal peptide" evidence="1">
    <location>
        <begin position="1"/>
        <end position="27"/>
    </location>
</feature>
<comment type="caution">
    <text evidence="3">The sequence shown here is derived from an EMBL/GenBank/DDBJ whole genome shotgun (WGS) entry which is preliminary data.</text>
</comment>
<dbReference type="AlphaFoldDB" id="A0ABD1DDE8"/>
<dbReference type="InterPro" id="IPR050373">
    <property type="entry name" value="Fibrinogen_C-term_domain"/>
</dbReference>
<name>A0ABD1DDE8_CULPP</name>
<gene>
    <name evidence="3" type="ORF">pipiens_009555</name>
</gene>
<dbReference type="InterPro" id="IPR002181">
    <property type="entry name" value="Fibrinogen_a/b/g_C_dom"/>
</dbReference>
<dbReference type="Gene3D" id="3.90.215.10">
    <property type="entry name" value="Gamma Fibrinogen, chain A, domain 1"/>
    <property type="match status" value="1"/>
</dbReference>
<accession>A0ABD1DDE8</accession>
<sequence length="291" mass="32811">MLGRATSTVSAFVLLLVLCVTLKETHGIKHLNDLIANLNRTCASLEKWQNFMSTAKMSMPTMVTSSQTAPIGSCKRIPMDASGLYLLQPAESVYPFPVFCDQETFIGSHGWTVVQSRQVDGQLSFNRTWTEYRDGFGSPRGEFWLGLERIHQMMRYARYELLIVSKTRDGRMEAARYTSVTVAGEDQGYQLMVGSFVYGSAGRTMEFSHGARFSTPDRPDGDFDGHRCAQQMASGWWFRECEPLPENATEGEEPKPTKPAIKCDKENHPYGGHFYMADPCLAETRIMIREL</sequence>
<proteinExistence type="predicted"/>
<keyword evidence="4" id="KW-1185">Reference proteome</keyword>
<dbReference type="Pfam" id="PF00147">
    <property type="entry name" value="Fibrinogen_C"/>
    <property type="match status" value="1"/>
</dbReference>
<evidence type="ECO:0000256" key="1">
    <source>
        <dbReference type="SAM" id="SignalP"/>
    </source>
</evidence>
<dbReference type="Proteomes" id="UP001562425">
    <property type="component" value="Unassembled WGS sequence"/>
</dbReference>